<dbReference type="Proteomes" id="UP000239560">
    <property type="component" value="Unassembled WGS sequence"/>
</dbReference>
<dbReference type="OrthoDB" id="2538322at2759"/>
<evidence type="ECO:0000256" key="1">
    <source>
        <dbReference type="SAM" id="MobiDB-lite"/>
    </source>
</evidence>
<gene>
    <name evidence="2" type="ORF">AAT19DRAFT_11066</name>
</gene>
<accession>A0A2S9ZX36</accession>
<organism evidence="2 3">
    <name type="scientific">Rhodotorula toruloides</name>
    <name type="common">Yeast</name>
    <name type="synonym">Rhodosporidium toruloides</name>
    <dbReference type="NCBI Taxonomy" id="5286"/>
    <lineage>
        <taxon>Eukaryota</taxon>
        <taxon>Fungi</taxon>
        <taxon>Dikarya</taxon>
        <taxon>Basidiomycota</taxon>
        <taxon>Pucciniomycotina</taxon>
        <taxon>Microbotryomycetes</taxon>
        <taxon>Sporidiobolales</taxon>
        <taxon>Sporidiobolaceae</taxon>
        <taxon>Rhodotorula</taxon>
    </lineage>
</organism>
<dbReference type="AlphaFoldDB" id="A0A2S9ZX36"/>
<evidence type="ECO:0000313" key="3">
    <source>
        <dbReference type="Proteomes" id="UP000239560"/>
    </source>
</evidence>
<feature type="compositionally biased region" description="Low complexity" evidence="1">
    <location>
        <begin position="259"/>
        <end position="274"/>
    </location>
</feature>
<protein>
    <submittedName>
        <fullName evidence="2">Uncharacterized protein</fullName>
    </submittedName>
</protein>
<feature type="region of interest" description="Disordered" evidence="1">
    <location>
        <begin position="198"/>
        <end position="226"/>
    </location>
</feature>
<feature type="region of interest" description="Disordered" evidence="1">
    <location>
        <begin position="259"/>
        <end position="278"/>
    </location>
</feature>
<sequence length="301" mass="29444">MPSDARVAFPEQCSIPVSVPLTESNLGLSSCSLCTPTDRYPAPAETMRASTVLALAASAVLSASPALAQLATLRGTIPGSLHQCESTNVFFFQSNNVRPLTLVLLPEAVAAQAGANPTLDQVKALGPLQVVEGITTPDAQQSNFVLTIAAGESFESFAFLPDGTGKNLNLARTVQTALPNTPACNAATAASAKAAVAAPPAPLGPRHSSLSSNSSSSTPAAAAMTTTKKAKAATTSAAALAAATPSSASLASIGRASSSSSSAASSASAASSSSTPTSGAGKISAGFAGAALVGLVAAFAA</sequence>
<proteinExistence type="predicted"/>
<comment type="caution">
    <text evidence="2">The sequence shown here is derived from an EMBL/GenBank/DDBJ whole genome shotgun (WGS) entry which is preliminary data.</text>
</comment>
<reference evidence="2 3" key="1">
    <citation type="journal article" date="2018" name="Elife">
        <title>Functional genomics of lipid metabolism in the oleaginous yeast Rhodosporidium toruloides.</title>
        <authorList>
            <person name="Coradetti S.T."/>
            <person name="Pinel D."/>
            <person name="Geiselman G."/>
            <person name="Ito M."/>
            <person name="Mondo S."/>
            <person name="Reilly M.C."/>
            <person name="Cheng Y.F."/>
            <person name="Bauer S."/>
            <person name="Grigoriev I."/>
            <person name="Gladden J.M."/>
            <person name="Simmons B.A."/>
            <person name="Brem R."/>
            <person name="Arkin A.P."/>
            <person name="Skerker J.M."/>
        </authorList>
    </citation>
    <scope>NUCLEOTIDE SEQUENCE [LARGE SCALE GENOMIC DNA]</scope>
    <source>
        <strain evidence="2 3">NBRC 0880</strain>
    </source>
</reference>
<dbReference type="EMBL" id="LCTV02000015">
    <property type="protein sequence ID" value="PRQ70317.1"/>
    <property type="molecule type" value="Genomic_DNA"/>
</dbReference>
<name>A0A2S9ZX36_RHOTO</name>
<evidence type="ECO:0000313" key="2">
    <source>
        <dbReference type="EMBL" id="PRQ70317.1"/>
    </source>
</evidence>